<proteinExistence type="predicted"/>
<feature type="region of interest" description="Disordered" evidence="1">
    <location>
        <begin position="78"/>
        <end position="137"/>
    </location>
</feature>
<evidence type="ECO:0000259" key="2">
    <source>
        <dbReference type="SMART" id="SM00327"/>
    </source>
</evidence>
<dbReference type="EMBL" id="JAGINU010000001">
    <property type="protein sequence ID" value="MBP2370388.1"/>
    <property type="molecule type" value="Genomic_DNA"/>
</dbReference>
<dbReference type="Pfam" id="PF05762">
    <property type="entry name" value="VWA_CoxE"/>
    <property type="match status" value="1"/>
</dbReference>
<dbReference type="RefSeq" id="WP_307862664.1">
    <property type="nucleotide sequence ID" value="NZ_JAGINU010000001.1"/>
</dbReference>
<dbReference type="Gene3D" id="3.40.50.410">
    <property type="entry name" value="von Willebrand factor, type A domain"/>
    <property type="match status" value="1"/>
</dbReference>
<dbReference type="PIRSF" id="PIRSF010256">
    <property type="entry name" value="CoxE_vWa"/>
    <property type="match status" value="1"/>
</dbReference>
<dbReference type="Proteomes" id="UP001519295">
    <property type="component" value="Unassembled WGS sequence"/>
</dbReference>
<accession>A0ABS4W362</accession>
<dbReference type="PANTHER" id="PTHR39338">
    <property type="entry name" value="BLL5662 PROTEIN-RELATED"/>
    <property type="match status" value="1"/>
</dbReference>
<dbReference type="SUPFAM" id="SSF53300">
    <property type="entry name" value="vWA-like"/>
    <property type="match status" value="1"/>
</dbReference>
<dbReference type="InterPro" id="IPR011195">
    <property type="entry name" value="UCP010256"/>
</dbReference>
<dbReference type="InterPro" id="IPR002035">
    <property type="entry name" value="VWF_A"/>
</dbReference>
<name>A0ABS4W362_9PSEU</name>
<evidence type="ECO:0000313" key="3">
    <source>
        <dbReference type="EMBL" id="MBP2370388.1"/>
    </source>
</evidence>
<comment type="caution">
    <text evidence="3">The sequence shown here is derived from an EMBL/GenBank/DDBJ whole genome shotgun (WGS) entry which is preliminary data.</text>
</comment>
<organism evidence="3 4">
    <name type="scientific">Pseudonocardia parietis</name>
    <dbReference type="NCBI Taxonomy" id="570936"/>
    <lineage>
        <taxon>Bacteria</taxon>
        <taxon>Bacillati</taxon>
        <taxon>Actinomycetota</taxon>
        <taxon>Actinomycetes</taxon>
        <taxon>Pseudonocardiales</taxon>
        <taxon>Pseudonocardiaceae</taxon>
        <taxon>Pseudonocardia</taxon>
    </lineage>
</organism>
<reference evidence="3 4" key="1">
    <citation type="submission" date="2021-03" db="EMBL/GenBank/DDBJ databases">
        <title>Sequencing the genomes of 1000 actinobacteria strains.</title>
        <authorList>
            <person name="Klenk H.-P."/>
        </authorList>
    </citation>
    <scope>NUCLEOTIDE SEQUENCE [LARGE SCALE GENOMIC DNA]</scope>
    <source>
        <strain evidence="3 4">DSM 45256</strain>
    </source>
</reference>
<evidence type="ECO:0000313" key="4">
    <source>
        <dbReference type="Proteomes" id="UP001519295"/>
    </source>
</evidence>
<dbReference type="SMART" id="SM00327">
    <property type="entry name" value="VWA"/>
    <property type="match status" value="1"/>
</dbReference>
<dbReference type="InterPro" id="IPR008912">
    <property type="entry name" value="Uncharacterised_CoxE"/>
</dbReference>
<evidence type="ECO:0000256" key="1">
    <source>
        <dbReference type="SAM" id="MobiDB-lite"/>
    </source>
</evidence>
<dbReference type="PANTHER" id="PTHR39338:SF6">
    <property type="entry name" value="BLL5662 PROTEIN"/>
    <property type="match status" value="1"/>
</dbReference>
<dbReference type="CDD" id="cd00198">
    <property type="entry name" value="vWFA"/>
    <property type="match status" value="1"/>
</dbReference>
<sequence length="403" mass="42905">MAEPAADLPELLARFGAACHEAGLPVGPERTERFAHAVVAVDPRTTARLRHCALATLVSDPAQIPMLDRVLDTVFGGLADPSGPRGDPTAPDIAATGPSESGRPPANDRSGEAAGGSPLAAPRPPDGPDAEPPETPTATVASAVDRLGGRAFDELTRVELRALTDAMRRFRLTTPPRRTRRTRRAPNGNRVDLRASLRAARRTGGDPVAIVRRRRRARPRRLVVLCDISGSMEPWARALLQLLWCARAGSGAEVFTFATRLTRLTRALARDAPAALDRAAALPPDWSGGTRIGAALARFLDDHGARGMARGAVVLIVSDGWETGDPEHLGRQMARLSRLAHRIVWANPRTRHTGYRPLVGGMAAAWPHCDAIVSAHSLTAIDELLTALAESPRRRAPAAGGTA</sequence>
<protein>
    <submittedName>
        <fullName evidence="3">Uncharacterized protein with von Willebrand factor type A (VWA) domain</fullName>
    </submittedName>
</protein>
<dbReference type="InterPro" id="IPR036465">
    <property type="entry name" value="vWFA_dom_sf"/>
</dbReference>
<keyword evidence="4" id="KW-1185">Reference proteome</keyword>
<feature type="domain" description="VWFA" evidence="2">
    <location>
        <begin position="219"/>
        <end position="381"/>
    </location>
</feature>
<gene>
    <name evidence="3" type="ORF">JOF36_006084</name>
</gene>